<evidence type="ECO:0000259" key="7">
    <source>
        <dbReference type="Pfam" id="PF00155"/>
    </source>
</evidence>
<proteinExistence type="inferred from homology"/>
<dbReference type="InterPro" id="IPR015422">
    <property type="entry name" value="PyrdxlP-dep_Trfase_small"/>
</dbReference>
<evidence type="ECO:0000256" key="3">
    <source>
        <dbReference type="ARBA" id="ARBA00011738"/>
    </source>
</evidence>
<dbReference type="STRING" id="681398.PJIAN_4304"/>
<dbReference type="RefSeq" id="WP_068705264.1">
    <property type="nucleotide sequence ID" value="NZ_BDCR01000004.1"/>
</dbReference>
<organism evidence="8 9">
    <name type="scientific">Paludibacter jiangxiensis</name>
    <dbReference type="NCBI Taxonomy" id="681398"/>
    <lineage>
        <taxon>Bacteria</taxon>
        <taxon>Pseudomonadati</taxon>
        <taxon>Bacteroidota</taxon>
        <taxon>Bacteroidia</taxon>
        <taxon>Bacteroidales</taxon>
        <taxon>Paludibacteraceae</taxon>
        <taxon>Paludibacter</taxon>
    </lineage>
</organism>
<dbReference type="Pfam" id="PF00155">
    <property type="entry name" value="Aminotran_1_2"/>
    <property type="match status" value="1"/>
</dbReference>
<dbReference type="EMBL" id="BDCR01000004">
    <property type="protein sequence ID" value="GAT63763.1"/>
    <property type="molecule type" value="Genomic_DNA"/>
</dbReference>
<dbReference type="Proteomes" id="UP000076586">
    <property type="component" value="Unassembled WGS sequence"/>
</dbReference>
<name>A0A161M5P8_9BACT</name>
<dbReference type="PANTHER" id="PTHR42790">
    <property type="entry name" value="AMINOTRANSFERASE"/>
    <property type="match status" value="1"/>
</dbReference>
<evidence type="ECO:0000256" key="1">
    <source>
        <dbReference type="ARBA" id="ARBA00001933"/>
    </source>
</evidence>
<dbReference type="GO" id="GO:0008483">
    <property type="term" value="F:transaminase activity"/>
    <property type="evidence" value="ECO:0007669"/>
    <property type="project" value="UniProtKB-KW"/>
</dbReference>
<feature type="domain" description="Aminotransferase class I/classII large" evidence="7">
    <location>
        <begin position="52"/>
        <end position="384"/>
    </location>
</feature>
<sequence length="395" mass="44476">MNVSSTGRFATRMEGVPRSFIREILKVAISPEVISFAGGLPNKELFPLEELQASAAKLMSGSDRNILQYANTEGYLPLREKIAERYARKGLKIDSKNILITNGSQQGLDLLGKIFINEGDAVLMEEPGYLGAIQAFSIFHPRFVTVPLTDEGIDAQILKQKINAENPCLAYLIPNFQNPSGISYTEERRREVAEICQGKPMFLVEDDPYGDIRFRGERKNSFYHYLPEQTILLGTFSKTVVPAFRMGWIVAPDDVMERLIIAKQAADLHTDYFTQRLVHQYLSDYNIDQHILQICRAYGKQAEAMISAIERYFPKEVMFTGPEGGMFLWLTLPEGQSAMKLFDLAIKENVAFVPGNPFYVGKTDVNTCRLNFSCSNESEIEVGICRLAKVLTRLG</sequence>
<comment type="similarity">
    <text evidence="2">Belongs to the class-I pyridoxal-phosphate-dependent aminotransferase family.</text>
</comment>
<evidence type="ECO:0000256" key="6">
    <source>
        <dbReference type="ARBA" id="ARBA00022898"/>
    </source>
</evidence>
<keyword evidence="6" id="KW-0663">Pyridoxal phosphate</keyword>
<dbReference type="AlphaFoldDB" id="A0A161M5P8"/>
<comment type="cofactor">
    <cofactor evidence="1">
        <name>pyridoxal 5'-phosphate</name>
        <dbReference type="ChEBI" id="CHEBI:597326"/>
    </cofactor>
</comment>
<evidence type="ECO:0000256" key="4">
    <source>
        <dbReference type="ARBA" id="ARBA00022576"/>
    </source>
</evidence>
<dbReference type="GO" id="GO:0030170">
    <property type="term" value="F:pyridoxal phosphate binding"/>
    <property type="evidence" value="ECO:0007669"/>
    <property type="project" value="InterPro"/>
</dbReference>
<dbReference type="InterPro" id="IPR015424">
    <property type="entry name" value="PyrdxlP-dep_Trfase"/>
</dbReference>
<keyword evidence="9" id="KW-1185">Reference proteome</keyword>
<accession>A0A161M5P8</accession>
<evidence type="ECO:0000313" key="8">
    <source>
        <dbReference type="EMBL" id="GAT63763.1"/>
    </source>
</evidence>
<dbReference type="InterPro" id="IPR004839">
    <property type="entry name" value="Aminotransferase_I/II_large"/>
</dbReference>
<dbReference type="CDD" id="cd00609">
    <property type="entry name" value="AAT_like"/>
    <property type="match status" value="1"/>
</dbReference>
<dbReference type="OrthoDB" id="594134at2"/>
<dbReference type="FunFam" id="3.40.640.10:FF:000053">
    <property type="entry name" value="Aminotransferase, class I"/>
    <property type="match status" value="1"/>
</dbReference>
<reference evidence="9" key="1">
    <citation type="submission" date="2016-04" db="EMBL/GenBank/DDBJ databases">
        <title>Draft genome sequence of Paludibacter jiangxiensis strain NM7.</title>
        <authorList>
            <person name="Qiu Y."/>
            <person name="Matsuura N."/>
            <person name="Ohashi A."/>
            <person name="Tourlousse M.D."/>
            <person name="Sekiguchi Y."/>
        </authorList>
    </citation>
    <scope>NUCLEOTIDE SEQUENCE [LARGE SCALE GENOMIC DNA]</scope>
    <source>
        <strain evidence="9">NM7</strain>
    </source>
</reference>
<reference evidence="9" key="2">
    <citation type="journal article" date="2017" name="Genome Announc.">
        <title>Draft genome sequence of Paludibacter jiangxiensis NM7(T), a propionate-producing fermentative bacterium.</title>
        <authorList>
            <person name="Qiu Y.-L."/>
            <person name="Tourlousse D.M."/>
            <person name="Matsuura N."/>
            <person name="Ohashi A."/>
            <person name="Sekiguchi Y."/>
        </authorList>
    </citation>
    <scope>NUCLEOTIDE SEQUENCE [LARGE SCALE GENOMIC DNA]</scope>
    <source>
        <strain evidence="9">NM7</strain>
    </source>
</reference>
<evidence type="ECO:0000313" key="9">
    <source>
        <dbReference type="Proteomes" id="UP000076586"/>
    </source>
</evidence>
<keyword evidence="4" id="KW-0032">Aminotransferase</keyword>
<dbReference type="GO" id="GO:1901605">
    <property type="term" value="P:alpha-amino acid metabolic process"/>
    <property type="evidence" value="ECO:0007669"/>
    <property type="project" value="TreeGrafter"/>
</dbReference>
<dbReference type="Gene3D" id="3.40.640.10">
    <property type="entry name" value="Type I PLP-dependent aspartate aminotransferase-like (Major domain)"/>
    <property type="match status" value="1"/>
</dbReference>
<keyword evidence="5" id="KW-0808">Transferase</keyword>
<evidence type="ECO:0000256" key="2">
    <source>
        <dbReference type="ARBA" id="ARBA00007441"/>
    </source>
</evidence>
<dbReference type="InterPro" id="IPR015421">
    <property type="entry name" value="PyrdxlP-dep_Trfase_major"/>
</dbReference>
<evidence type="ECO:0000256" key="5">
    <source>
        <dbReference type="ARBA" id="ARBA00022679"/>
    </source>
</evidence>
<dbReference type="Gene3D" id="3.90.1150.10">
    <property type="entry name" value="Aspartate Aminotransferase, domain 1"/>
    <property type="match status" value="1"/>
</dbReference>
<protein>
    <submittedName>
        <fullName evidence="8">2-aminoadipate transaminase</fullName>
    </submittedName>
</protein>
<comment type="subunit">
    <text evidence="3">Homodimer.</text>
</comment>
<comment type="caution">
    <text evidence="8">The sequence shown here is derived from an EMBL/GenBank/DDBJ whole genome shotgun (WGS) entry which is preliminary data.</text>
</comment>
<dbReference type="SUPFAM" id="SSF53383">
    <property type="entry name" value="PLP-dependent transferases"/>
    <property type="match status" value="1"/>
</dbReference>
<dbReference type="PANTHER" id="PTHR42790:SF19">
    <property type="entry name" value="KYNURENINE_ALPHA-AMINOADIPATE AMINOTRANSFERASE, MITOCHONDRIAL"/>
    <property type="match status" value="1"/>
</dbReference>
<dbReference type="InterPro" id="IPR050859">
    <property type="entry name" value="Class-I_PLP-dep_aminotransf"/>
</dbReference>
<gene>
    <name evidence="8" type="ORF">PJIAN_4304</name>
</gene>